<protein>
    <submittedName>
        <fullName evidence="2">Uncharacterized protein</fullName>
    </submittedName>
</protein>
<proteinExistence type="predicted"/>
<dbReference type="AlphaFoldDB" id="A0A3Q3JRV7"/>
<dbReference type="Proteomes" id="UP000261600">
    <property type="component" value="Unplaced"/>
</dbReference>
<keyword evidence="3" id="KW-1185">Reference proteome</keyword>
<evidence type="ECO:0000256" key="1">
    <source>
        <dbReference type="SAM" id="SignalP"/>
    </source>
</evidence>
<evidence type="ECO:0000313" key="3">
    <source>
        <dbReference type="Proteomes" id="UP000261600"/>
    </source>
</evidence>
<keyword evidence="1" id="KW-0732">Signal</keyword>
<dbReference type="STRING" id="43700.ENSMALP00000019365"/>
<name>A0A3Q3JRV7_MONAL</name>
<organism evidence="2 3">
    <name type="scientific">Monopterus albus</name>
    <name type="common">Swamp eel</name>
    <dbReference type="NCBI Taxonomy" id="43700"/>
    <lineage>
        <taxon>Eukaryota</taxon>
        <taxon>Metazoa</taxon>
        <taxon>Chordata</taxon>
        <taxon>Craniata</taxon>
        <taxon>Vertebrata</taxon>
        <taxon>Euteleostomi</taxon>
        <taxon>Actinopterygii</taxon>
        <taxon>Neopterygii</taxon>
        <taxon>Teleostei</taxon>
        <taxon>Neoteleostei</taxon>
        <taxon>Acanthomorphata</taxon>
        <taxon>Anabantaria</taxon>
        <taxon>Synbranchiformes</taxon>
        <taxon>Synbranchidae</taxon>
        <taxon>Monopterus</taxon>
    </lineage>
</organism>
<dbReference type="Ensembl" id="ENSMALT00000019750.1">
    <property type="protein sequence ID" value="ENSMALP00000019365.1"/>
    <property type="gene ID" value="ENSMALG00000013525.1"/>
</dbReference>
<feature type="signal peptide" evidence="1">
    <location>
        <begin position="1"/>
        <end position="20"/>
    </location>
</feature>
<reference evidence="2" key="2">
    <citation type="submission" date="2025-09" db="UniProtKB">
        <authorList>
            <consortium name="Ensembl"/>
        </authorList>
    </citation>
    <scope>IDENTIFICATION</scope>
</reference>
<feature type="chain" id="PRO_5018602119" evidence="1">
    <location>
        <begin position="21"/>
        <end position="139"/>
    </location>
</feature>
<evidence type="ECO:0000313" key="2">
    <source>
        <dbReference type="Ensembl" id="ENSMALP00000019365.1"/>
    </source>
</evidence>
<accession>A0A3Q3JRV7</accession>
<sequence>MNAKYALALILALQVSVSLSEFPTPSQELVEKYNSLKSTFLKRLLKAQSHVAPLVQGAGDSEQGKALREYTEGVQSKPEVQAVAKVVSGVAQEADLLVDKARTAVLGLYEHFLRPHVGERLGEAIDHIKIHLDQILPAE</sequence>
<reference evidence="2" key="1">
    <citation type="submission" date="2025-08" db="UniProtKB">
        <authorList>
            <consortium name="Ensembl"/>
        </authorList>
    </citation>
    <scope>IDENTIFICATION</scope>
</reference>